<keyword evidence="6 7" id="KW-0998">Cell outer membrane</keyword>
<evidence type="ECO:0000313" key="10">
    <source>
        <dbReference type="EMBL" id="GEP97836.1"/>
    </source>
</evidence>
<feature type="signal peptide" evidence="8">
    <location>
        <begin position="1"/>
        <end position="40"/>
    </location>
</feature>
<dbReference type="Gene3D" id="2.60.40.1120">
    <property type="entry name" value="Carboxypeptidase-like, regulatory domain"/>
    <property type="match status" value="1"/>
</dbReference>
<evidence type="ECO:0000313" key="11">
    <source>
        <dbReference type="Proteomes" id="UP000321436"/>
    </source>
</evidence>
<comment type="subcellular location">
    <subcellularLocation>
        <location evidence="1 7">Cell outer membrane</location>
        <topology evidence="1 7">Multi-pass membrane protein</topology>
    </subcellularLocation>
</comment>
<sequence>MQKKCYWPPGNRGNNGLTKIMNVMKLTAILIMAAIFQASASGHAQTVTLSAETIPLKNVFAAIKVQTGYVVFSNANTIDEQQRISLSVKDMPLEELMKLVLKDLPVTYLIKGKTIVLSRKAAATAEPAPPPGSASGTIRSAAGEPLPGVSIRIKNTTIGTISAANGNFSLVNIPDNAVVVFSMLGYEPVEVGFRRTENGFTAFTVKREQAGLLRSTESGAPVLSLTMRTRDLSINDVVVNGYSSVNKGNYVGAVYSVRADDIRIAGETSIDQMLQGVVPGMNVMVQSGQVGATPKIRIRGTSTILGNQEPVWVVDGIIQRDPLPLPPNSGSLAGDLGDLRLIASNAISWLNPNDIETITVLKDASATAIYGSQAANGVIVLTTKKARPGQISVSYNTNLSVGQRPKYAQFDLMNSQELMRFSKEVYEGRDSYTYDVLPIGYGGLIQRLQNKEIDYNEYMQGFRKLENQNTDWFDYLFRNAFSQNHSVSISGGNEKLMNRTSLNMQQQIGEAKGNDLRSFSASSNTTLRLGNRLTVNLLLNGSVRNTDGFAYGVSPFEYAYNTSRTIPMYNEDGTLFYHEKRGQVSSAIPGKANFLYNVQNEIENTGSLNTNSTLSTTADVRFKLAKGLEYQGLLSYSSATTRQKSYATELSWYITNERGYDFGSVPSNSPEENNTRLPFGGLAALQNSTNKSYTFRNSLVYNRIFSKVHSVTVQGGIEARSSLLESDLSTRYGYLRYRGETFAPLPHRPDLVSGTRVDLHEAMRQNSRIVNQESNYLSEYVSAFYGFDQRYVFNFNARLDASNRFGQDKNKRFQPTWSIGGKWRMANENWFRNVAWLNNLDLSATYGYQGNAVEEVSPYLIATDGGLSNLYNQYILNIKSLPYMDLGWEKTKTWNLGADISLFNGRVSATANYFRKVSNVLSPRQVPLENGMDAAIVFGSQMENYGYDFIINVMPIRTKNVTWQLAVNSGRTRNVVRDNQKINLLPDYLGGTAVLNGRPYSTFYSYSFAGLSHANGVPMFNYLDGKLSDDYTNFLVETGKLEPDFTGGVNTSLRYKTISLQVMFAVAFGADKRLPVYYNPSGAPTPEQNAPRVLNDRWKQPGDEQHTNIPAVPPGNPRRIEIELPLLNTPGVSPYDLYNMSDIMVASADFIRCRQVSLNYQFGPSVLKKLHVRNLSSSFSLTNPFLIVFDKSWRGYDPETAGWPARRVTSVSLNMTF</sequence>
<evidence type="ECO:0000256" key="3">
    <source>
        <dbReference type="ARBA" id="ARBA00022452"/>
    </source>
</evidence>
<dbReference type="AlphaFoldDB" id="A0A512RQ72"/>
<feature type="domain" description="TonB-dependent receptor plug" evidence="9">
    <location>
        <begin position="251"/>
        <end position="378"/>
    </location>
</feature>
<evidence type="ECO:0000256" key="6">
    <source>
        <dbReference type="ARBA" id="ARBA00023237"/>
    </source>
</evidence>
<evidence type="ECO:0000256" key="1">
    <source>
        <dbReference type="ARBA" id="ARBA00004571"/>
    </source>
</evidence>
<dbReference type="Gene3D" id="2.40.170.20">
    <property type="entry name" value="TonB-dependent receptor, beta-barrel domain"/>
    <property type="match status" value="1"/>
</dbReference>
<dbReference type="SUPFAM" id="SSF56935">
    <property type="entry name" value="Porins"/>
    <property type="match status" value="1"/>
</dbReference>
<protein>
    <submittedName>
        <fullName evidence="10">SusC/RagA family TonB-linked outer membrane protein</fullName>
    </submittedName>
</protein>
<dbReference type="InterPro" id="IPR023996">
    <property type="entry name" value="TonB-dep_OMP_SusC/RagA"/>
</dbReference>
<name>A0A512RQ72_9BACT</name>
<dbReference type="Pfam" id="PF07715">
    <property type="entry name" value="Plug"/>
    <property type="match status" value="1"/>
</dbReference>
<keyword evidence="8" id="KW-0732">Signal</keyword>
<dbReference type="InterPro" id="IPR036942">
    <property type="entry name" value="Beta-barrel_TonB_sf"/>
</dbReference>
<accession>A0A512RQ72</accession>
<comment type="similarity">
    <text evidence="7">Belongs to the TonB-dependent receptor family.</text>
</comment>
<dbReference type="Pfam" id="PF13715">
    <property type="entry name" value="CarbopepD_reg_2"/>
    <property type="match status" value="1"/>
</dbReference>
<evidence type="ECO:0000256" key="8">
    <source>
        <dbReference type="SAM" id="SignalP"/>
    </source>
</evidence>
<dbReference type="InterPro" id="IPR012910">
    <property type="entry name" value="Plug_dom"/>
</dbReference>
<evidence type="ECO:0000259" key="9">
    <source>
        <dbReference type="Pfam" id="PF07715"/>
    </source>
</evidence>
<keyword evidence="4 7" id="KW-0812">Transmembrane</keyword>
<dbReference type="PROSITE" id="PS52016">
    <property type="entry name" value="TONB_DEPENDENT_REC_3"/>
    <property type="match status" value="1"/>
</dbReference>
<evidence type="ECO:0000256" key="2">
    <source>
        <dbReference type="ARBA" id="ARBA00022448"/>
    </source>
</evidence>
<evidence type="ECO:0000256" key="5">
    <source>
        <dbReference type="ARBA" id="ARBA00023136"/>
    </source>
</evidence>
<gene>
    <name evidence="10" type="ORF">CCY01nite_40960</name>
</gene>
<dbReference type="Gene3D" id="2.170.130.10">
    <property type="entry name" value="TonB-dependent receptor, plug domain"/>
    <property type="match status" value="1"/>
</dbReference>
<dbReference type="EMBL" id="BKAU01000005">
    <property type="protein sequence ID" value="GEP97836.1"/>
    <property type="molecule type" value="Genomic_DNA"/>
</dbReference>
<feature type="chain" id="PRO_5021778577" evidence="8">
    <location>
        <begin position="41"/>
        <end position="1217"/>
    </location>
</feature>
<dbReference type="InterPro" id="IPR008969">
    <property type="entry name" value="CarboxyPept-like_regulatory"/>
</dbReference>
<dbReference type="SUPFAM" id="SSF49464">
    <property type="entry name" value="Carboxypeptidase regulatory domain-like"/>
    <property type="match status" value="1"/>
</dbReference>
<dbReference type="NCBIfam" id="TIGR04056">
    <property type="entry name" value="OMP_RagA_SusC"/>
    <property type="match status" value="1"/>
</dbReference>
<dbReference type="NCBIfam" id="TIGR04057">
    <property type="entry name" value="SusC_RagA_signa"/>
    <property type="match status" value="1"/>
</dbReference>
<dbReference type="GO" id="GO:0009279">
    <property type="term" value="C:cell outer membrane"/>
    <property type="evidence" value="ECO:0007669"/>
    <property type="project" value="UniProtKB-SubCell"/>
</dbReference>
<keyword evidence="2 7" id="KW-0813">Transport</keyword>
<dbReference type="InterPro" id="IPR037066">
    <property type="entry name" value="Plug_dom_sf"/>
</dbReference>
<evidence type="ECO:0000256" key="4">
    <source>
        <dbReference type="ARBA" id="ARBA00022692"/>
    </source>
</evidence>
<keyword evidence="5 7" id="KW-0472">Membrane</keyword>
<reference evidence="10 11" key="1">
    <citation type="submission" date="2019-07" db="EMBL/GenBank/DDBJ databases">
        <title>Whole genome shotgun sequence of Chitinophaga cymbidii NBRC 109752.</title>
        <authorList>
            <person name="Hosoyama A."/>
            <person name="Uohara A."/>
            <person name="Ohji S."/>
            <person name="Ichikawa N."/>
        </authorList>
    </citation>
    <scope>NUCLEOTIDE SEQUENCE [LARGE SCALE GENOMIC DNA]</scope>
    <source>
        <strain evidence="10 11">NBRC 109752</strain>
    </source>
</reference>
<dbReference type="InterPro" id="IPR023997">
    <property type="entry name" value="TonB-dep_OMP_SusC/RagA_CS"/>
</dbReference>
<dbReference type="Proteomes" id="UP000321436">
    <property type="component" value="Unassembled WGS sequence"/>
</dbReference>
<proteinExistence type="inferred from homology"/>
<keyword evidence="3 7" id="KW-1134">Transmembrane beta strand</keyword>
<keyword evidence="11" id="KW-1185">Reference proteome</keyword>
<evidence type="ECO:0000256" key="7">
    <source>
        <dbReference type="PROSITE-ProRule" id="PRU01360"/>
    </source>
</evidence>
<dbReference type="InterPro" id="IPR039426">
    <property type="entry name" value="TonB-dep_rcpt-like"/>
</dbReference>
<organism evidence="10 11">
    <name type="scientific">Chitinophaga cymbidii</name>
    <dbReference type="NCBI Taxonomy" id="1096750"/>
    <lineage>
        <taxon>Bacteria</taxon>
        <taxon>Pseudomonadati</taxon>
        <taxon>Bacteroidota</taxon>
        <taxon>Chitinophagia</taxon>
        <taxon>Chitinophagales</taxon>
        <taxon>Chitinophagaceae</taxon>
        <taxon>Chitinophaga</taxon>
    </lineage>
</organism>
<comment type="caution">
    <text evidence="10">The sequence shown here is derived from an EMBL/GenBank/DDBJ whole genome shotgun (WGS) entry which is preliminary data.</text>
</comment>